<protein>
    <recommendedName>
        <fullName evidence="1">site-specific DNA-methyltransferase (adenine-specific)</fullName>
        <ecNumber evidence="1">2.1.1.72</ecNumber>
    </recommendedName>
</protein>
<dbReference type="InterPro" id="IPR011639">
    <property type="entry name" value="MethylTrfase_TaqI-like_dom"/>
</dbReference>
<keyword evidence="2" id="KW-0489">Methyltransferase</keyword>
<accession>A0A4Q7WUA0</accession>
<dbReference type="InterPro" id="IPR002052">
    <property type="entry name" value="DNA_methylase_N6_adenine_CS"/>
</dbReference>
<evidence type="ECO:0000256" key="5">
    <source>
        <dbReference type="ARBA" id="ARBA00047942"/>
    </source>
</evidence>
<dbReference type="PANTHER" id="PTHR33841:SF1">
    <property type="entry name" value="DNA METHYLTRANSFERASE A"/>
    <property type="match status" value="1"/>
</dbReference>
<keyword evidence="3" id="KW-0808">Transferase</keyword>
<reference evidence="7 8" key="1">
    <citation type="journal article" date="2015" name="Stand. Genomic Sci.">
        <title>Genomic Encyclopedia of Bacterial and Archaeal Type Strains, Phase III: the genomes of soil and plant-associated and newly described type strains.</title>
        <authorList>
            <person name="Whitman W.B."/>
            <person name="Woyke T."/>
            <person name="Klenk H.P."/>
            <person name="Zhou Y."/>
            <person name="Lilburn T.G."/>
            <person name="Beck B.J."/>
            <person name="De Vos P."/>
            <person name="Vandamme P."/>
            <person name="Eisen J.A."/>
            <person name="Garrity G."/>
            <person name="Hugenholtz P."/>
            <person name="Kyrpides N.C."/>
        </authorList>
    </citation>
    <scope>NUCLEOTIDE SEQUENCE [LARGE SCALE GENOMIC DNA]</scope>
    <source>
        <strain evidence="7 8">VKM Ac-2540</strain>
    </source>
</reference>
<sequence length="1372" mass="149142">MRLTADKVVTWIDASAPAGVTPEKVYLGPDPFGLGGFQVAMGKAVTAPSRQALRDLFTARKGRTQIQLVVAVIHDGTVHLFGPDPQAQPIELPLEQAERQLQSVLSEPDQIAATERLAGFRKASDSMGVAGFTNSGLFASHHITSNVPKRSDWEALGNRAGSLLSRRGKQLVEALGFGTLPGPNGTMLLSIGGHPPHAVAVLLDDSEQFDAKTQRFQLSPVAFGLAVASRAEVPWLVVLRKDQIRLYPGRDGVGVGSKGQAETYFEVDLSTIDSEYAALLPLIFSAEALAADGTADELLSDSSRYASELGARLRERIYDEIVPPVAVEVAQRLAKHAAVPLDADGLSLAYRVTLRILFRLLFQAYAEDRGLLPSGRNEGFDANSLKTNARRLMDSESDAFGDSSTIWFDLVQVWNAIDRGNQQWQIPSYNGGLFSTDSDRSPEGALIKKIELPDSVLGPALKSLLIDMNNDGVLGPVDFRSLSVREFGTIYEGLLDSSLSRADEDLTVDSRGAWVPAKPGEHVYSPAGSVYFHTASGERKATGSYFTPKVVVDHLIERSIVPSLTAHLKTIAVYLASGDASAAARQFFDFRVADLAMGSGHFLVAAVDKIEALMRTFLTEHTVPGVTEELLRLAVVARDALGTDDVAKSQVDEVGLLRRQVARRCIYGLDVNPMAVELARLALWIHTFVPGLPMSNLDHGLVNANSLTGIGTINEAVDALVGASESFTAAPMAESSPDGEDALFDNPAALFDGLASGSKVSGYQQWLRSVVTDYLEQARPILVDVANASEGTKAEVQLAAEMLGRARAAAEPARKILDAAVAIRLGAWSTSITRPEHLGRLTDSDEPGILVAPLHPAHMPFLFPEVFVRPNPGFDVLLGNPPWEELQVEEPKFWLRLRPGLLGLKPAELKAEVKRLREERPDLLRELERESAVVADMRKVLLAGPYPGLGTGDIDLYSAFAWRFWQLCRTAGSVGVVIPRSQINSAGGADWRKAVFEHAKVEIVTLLNNRQWVFPIHPQWTVALVTLTKESSDGGAIKLAGPFFNQQEFMAGKDSMGATTYATLAAASSGAAVPNLSDAASVPIFTKMREAPRLDARRPGWDFRPVAEMHATNDRPTFDSGLGEGDDRIPVVGGAGFNIWEPTTGEVYAWADPKKVEDALFGKRKNQTRLTRSAFYGLPASVVNDRSSLSFHQARIVFRDIARATDTRTCIAALIPPETVCQNSAPYLLQVDGDGKEASYLLGVLSSIPLDWYARRYVELHLNLHIFKGLPIPPYEPSSAICARTVRIAARLAAVDDRFEDWAATVGVPVGSVKTHVEKADLVAELDALVGLLYDLTEEQVEHVFATFHRGWNYESRLDAVLKHYRAWKGQT</sequence>
<keyword evidence="4" id="KW-0949">S-adenosyl-L-methionine</keyword>
<proteinExistence type="predicted"/>
<comment type="catalytic activity">
    <reaction evidence="5">
        <text>a 2'-deoxyadenosine in DNA + S-adenosyl-L-methionine = an N(6)-methyl-2'-deoxyadenosine in DNA + S-adenosyl-L-homocysteine + H(+)</text>
        <dbReference type="Rhea" id="RHEA:15197"/>
        <dbReference type="Rhea" id="RHEA-COMP:12418"/>
        <dbReference type="Rhea" id="RHEA-COMP:12419"/>
        <dbReference type="ChEBI" id="CHEBI:15378"/>
        <dbReference type="ChEBI" id="CHEBI:57856"/>
        <dbReference type="ChEBI" id="CHEBI:59789"/>
        <dbReference type="ChEBI" id="CHEBI:90615"/>
        <dbReference type="ChEBI" id="CHEBI:90616"/>
        <dbReference type="EC" id="2.1.1.72"/>
    </reaction>
</comment>
<dbReference type="Pfam" id="PF07669">
    <property type="entry name" value="Eco57I"/>
    <property type="match status" value="1"/>
</dbReference>
<dbReference type="PROSITE" id="PS00092">
    <property type="entry name" value="N6_MTASE"/>
    <property type="match status" value="1"/>
</dbReference>
<dbReference type="PANTHER" id="PTHR33841">
    <property type="entry name" value="DNA METHYLTRANSFERASE YEEA-RELATED"/>
    <property type="match status" value="1"/>
</dbReference>
<feature type="domain" description="Type II methyltransferase M.TaqI-like" evidence="6">
    <location>
        <begin position="665"/>
        <end position="887"/>
    </location>
</feature>
<evidence type="ECO:0000256" key="3">
    <source>
        <dbReference type="ARBA" id="ARBA00022679"/>
    </source>
</evidence>
<dbReference type="Gene3D" id="3.40.50.150">
    <property type="entry name" value="Vaccinia Virus protein VP39"/>
    <property type="match status" value="2"/>
</dbReference>
<evidence type="ECO:0000259" key="6">
    <source>
        <dbReference type="Pfam" id="PF07669"/>
    </source>
</evidence>
<dbReference type="GO" id="GO:0006304">
    <property type="term" value="P:DNA modification"/>
    <property type="evidence" value="ECO:0007669"/>
    <property type="project" value="InterPro"/>
</dbReference>
<dbReference type="EC" id="2.1.1.72" evidence="1"/>
<dbReference type="InterPro" id="IPR029063">
    <property type="entry name" value="SAM-dependent_MTases_sf"/>
</dbReference>
<gene>
    <name evidence="7" type="ORF">EV645_4844</name>
</gene>
<name>A0A4Q7WUA0_9ACTN</name>
<dbReference type="GO" id="GO:0003676">
    <property type="term" value="F:nucleic acid binding"/>
    <property type="evidence" value="ECO:0007669"/>
    <property type="project" value="InterPro"/>
</dbReference>
<organism evidence="7 8">
    <name type="scientific">Kribbella rubisoli</name>
    <dbReference type="NCBI Taxonomy" id="3075929"/>
    <lineage>
        <taxon>Bacteria</taxon>
        <taxon>Bacillati</taxon>
        <taxon>Actinomycetota</taxon>
        <taxon>Actinomycetes</taxon>
        <taxon>Propionibacteriales</taxon>
        <taxon>Kribbellaceae</taxon>
        <taxon>Kribbella</taxon>
    </lineage>
</organism>
<evidence type="ECO:0000256" key="1">
    <source>
        <dbReference type="ARBA" id="ARBA00011900"/>
    </source>
</evidence>
<dbReference type="PRINTS" id="PR00507">
    <property type="entry name" value="N12N6MTFRASE"/>
</dbReference>
<dbReference type="OrthoDB" id="4280289at2"/>
<evidence type="ECO:0000313" key="7">
    <source>
        <dbReference type="EMBL" id="RZU13984.1"/>
    </source>
</evidence>
<comment type="caution">
    <text evidence="7">The sequence shown here is derived from an EMBL/GenBank/DDBJ whole genome shotgun (WGS) entry which is preliminary data.</text>
</comment>
<evidence type="ECO:0000256" key="4">
    <source>
        <dbReference type="ARBA" id="ARBA00022691"/>
    </source>
</evidence>
<keyword evidence="8" id="KW-1185">Reference proteome</keyword>
<evidence type="ECO:0000256" key="2">
    <source>
        <dbReference type="ARBA" id="ARBA00022603"/>
    </source>
</evidence>
<dbReference type="InterPro" id="IPR050953">
    <property type="entry name" value="N4_N6_ade-DNA_methylase"/>
</dbReference>
<evidence type="ECO:0000313" key="8">
    <source>
        <dbReference type="Proteomes" id="UP000292027"/>
    </source>
</evidence>
<dbReference type="GO" id="GO:0009007">
    <property type="term" value="F:site-specific DNA-methyltransferase (adenine-specific) activity"/>
    <property type="evidence" value="ECO:0007669"/>
    <property type="project" value="UniProtKB-EC"/>
</dbReference>
<dbReference type="EMBL" id="SHKR01000013">
    <property type="protein sequence ID" value="RZU13984.1"/>
    <property type="molecule type" value="Genomic_DNA"/>
</dbReference>
<dbReference type="RefSeq" id="WP_130446182.1">
    <property type="nucleotide sequence ID" value="NZ_SHKR01000013.1"/>
</dbReference>
<dbReference type="Proteomes" id="UP000292027">
    <property type="component" value="Unassembled WGS sequence"/>
</dbReference>
<dbReference type="SUPFAM" id="SSF53335">
    <property type="entry name" value="S-adenosyl-L-methionine-dependent methyltransferases"/>
    <property type="match status" value="1"/>
</dbReference>
<dbReference type="GO" id="GO:0032259">
    <property type="term" value="P:methylation"/>
    <property type="evidence" value="ECO:0007669"/>
    <property type="project" value="UniProtKB-KW"/>
</dbReference>